<dbReference type="PANTHER" id="PTHR37844">
    <property type="entry name" value="SER/THR PROTEIN PHOSPHATASE SUPERFAMILY (AFU_ORTHOLOGUE AFUA_1G14840)"/>
    <property type="match status" value="1"/>
</dbReference>
<dbReference type="HOGENOM" id="CLU_060372_0_1_1"/>
<dbReference type="KEGG" id="pfy:PFICI_09653"/>
<dbReference type="InParanoid" id="W3WXH8"/>
<proteinExistence type="predicted"/>
<keyword evidence="3" id="KW-1185">Reference proteome</keyword>
<dbReference type="Gene3D" id="3.60.21.10">
    <property type="match status" value="1"/>
</dbReference>
<dbReference type="RefSeq" id="XP_007836425.1">
    <property type="nucleotide sequence ID" value="XM_007838234.1"/>
</dbReference>
<dbReference type="EMBL" id="KI912115">
    <property type="protein sequence ID" value="ETS77591.1"/>
    <property type="molecule type" value="Genomic_DNA"/>
</dbReference>
<dbReference type="eggNOG" id="ENOG502RZN8">
    <property type="taxonomic scope" value="Eukaryota"/>
</dbReference>
<dbReference type="AlphaFoldDB" id="W3WXH8"/>
<evidence type="ECO:0000313" key="2">
    <source>
        <dbReference type="EMBL" id="ETS77591.1"/>
    </source>
</evidence>
<dbReference type="Proteomes" id="UP000030651">
    <property type="component" value="Unassembled WGS sequence"/>
</dbReference>
<dbReference type="GO" id="GO:0016787">
    <property type="term" value="F:hydrolase activity"/>
    <property type="evidence" value="ECO:0007669"/>
    <property type="project" value="InterPro"/>
</dbReference>
<evidence type="ECO:0000259" key="1">
    <source>
        <dbReference type="Pfam" id="PF00149"/>
    </source>
</evidence>
<sequence>MVAIQILSDLHLEAPKSYDIFEITPRAPCLALLGDVGCLSKDFDDYSKFLLVQLGQFKIVLLVLGNHEPYHSSWATVKDDMTKFQENVCRKKEGGENLGEFVLLDRKRFDIDVGEDKVTILGCTLFSNVDPASHDHVSFGVNDFYYTEEWDVEKHNEEHRRDVQWLKTQLEGLNGSGRKVAVFTHFSPTTDNRAVDPQHSNSTIKSAFSTDLRDNSLWNETICLWAFGHTHYNCDFEDDQGKRLYTNQRGYYFSQSAGFNASKVVEM</sequence>
<organism evidence="2 3">
    <name type="scientific">Pestalotiopsis fici (strain W106-1 / CGMCC3.15140)</name>
    <dbReference type="NCBI Taxonomy" id="1229662"/>
    <lineage>
        <taxon>Eukaryota</taxon>
        <taxon>Fungi</taxon>
        <taxon>Dikarya</taxon>
        <taxon>Ascomycota</taxon>
        <taxon>Pezizomycotina</taxon>
        <taxon>Sordariomycetes</taxon>
        <taxon>Xylariomycetidae</taxon>
        <taxon>Amphisphaeriales</taxon>
        <taxon>Sporocadaceae</taxon>
        <taxon>Pestalotiopsis</taxon>
    </lineage>
</organism>
<dbReference type="GeneID" id="19274666"/>
<gene>
    <name evidence="2" type="ORF">PFICI_09653</name>
</gene>
<dbReference type="Pfam" id="PF00149">
    <property type="entry name" value="Metallophos"/>
    <property type="match status" value="1"/>
</dbReference>
<dbReference type="InterPro" id="IPR004843">
    <property type="entry name" value="Calcineurin-like_PHP"/>
</dbReference>
<feature type="domain" description="Calcineurin-like phosphoesterase" evidence="1">
    <location>
        <begin position="6"/>
        <end position="232"/>
    </location>
</feature>
<name>W3WXH8_PESFW</name>
<dbReference type="OMA" id="FTHHSPV"/>
<evidence type="ECO:0000313" key="3">
    <source>
        <dbReference type="Proteomes" id="UP000030651"/>
    </source>
</evidence>
<dbReference type="InterPro" id="IPR029052">
    <property type="entry name" value="Metallo-depent_PP-like"/>
</dbReference>
<dbReference type="PANTHER" id="PTHR37844:SF2">
    <property type="entry name" value="SER_THR PROTEIN PHOSPHATASE SUPERFAMILY (AFU_ORTHOLOGUE AFUA_1G14840)"/>
    <property type="match status" value="1"/>
</dbReference>
<reference evidence="3" key="1">
    <citation type="journal article" date="2015" name="BMC Genomics">
        <title>Genomic and transcriptomic analysis of the endophytic fungus Pestalotiopsis fici reveals its lifestyle and high potential for synthesis of natural products.</title>
        <authorList>
            <person name="Wang X."/>
            <person name="Zhang X."/>
            <person name="Liu L."/>
            <person name="Xiang M."/>
            <person name="Wang W."/>
            <person name="Sun X."/>
            <person name="Che Y."/>
            <person name="Guo L."/>
            <person name="Liu G."/>
            <person name="Guo L."/>
            <person name="Wang C."/>
            <person name="Yin W.B."/>
            <person name="Stadler M."/>
            <person name="Zhang X."/>
            <person name="Liu X."/>
        </authorList>
    </citation>
    <scope>NUCLEOTIDE SEQUENCE [LARGE SCALE GENOMIC DNA]</scope>
    <source>
        <strain evidence="3">W106-1 / CGMCC3.15140</strain>
    </source>
</reference>
<protein>
    <recommendedName>
        <fullName evidence="1">Calcineurin-like phosphoesterase domain-containing protein</fullName>
    </recommendedName>
</protein>
<accession>W3WXH8</accession>
<dbReference type="OrthoDB" id="550558at2759"/>
<dbReference type="SUPFAM" id="SSF56300">
    <property type="entry name" value="Metallo-dependent phosphatases"/>
    <property type="match status" value="1"/>
</dbReference>